<organism evidence="1 2">
    <name type="scientific">Weizmannia acidilactici</name>
    <dbReference type="NCBI Taxonomy" id="2607726"/>
    <lineage>
        <taxon>Bacteria</taxon>
        <taxon>Bacillati</taxon>
        <taxon>Bacillota</taxon>
        <taxon>Bacilli</taxon>
        <taxon>Bacillales</taxon>
        <taxon>Bacillaceae</taxon>
        <taxon>Heyndrickxia</taxon>
    </lineage>
</organism>
<gene>
    <name evidence="1" type="ORF">BpJC7_15460</name>
</gene>
<reference evidence="1 2" key="1">
    <citation type="submission" date="2019-09" db="EMBL/GenBank/DDBJ databases">
        <title>Draft genome sequence of Bacillus sp. JC-7.</title>
        <authorList>
            <person name="Tanaka N."/>
            <person name="Shiwa Y."/>
            <person name="Fujita N."/>
            <person name="Tanasupawat S."/>
        </authorList>
    </citation>
    <scope>NUCLEOTIDE SEQUENCE [LARGE SCALE GENOMIC DNA]</scope>
    <source>
        <strain evidence="1 2">JC-7</strain>
    </source>
</reference>
<dbReference type="AlphaFoldDB" id="A0A5J4JDU5"/>
<dbReference type="RefSeq" id="WP_151705960.1">
    <property type="nucleotide sequence ID" value="NZ_BKZQ01000017.1"/>
</dbReference>
<sequence>MDPRTQEFIEIAKKKFGLNNYFLKRYSFSRTVNIFNQTEYTLSMEWLPNHADQYDGGFNPVGTAAIEMDVQSRRFKSVIFVGGKTSADNGVVFKSSQEIIKWIEEETGMVNESQFSLVRQEEGEMEFRSCFNRIQTSPPGFIEVHYDIEGRLTFFSANGYFPPEVPAKKEKFSMSIAEIEHLAKEHVKLYEIPLYEQERYISIYGLDEVYIANGRLSILSSPDDKPTVEVNKVLEWKAPLRHPFKKKIVHLLEKVTSEQAFSAEPSPDVLPITKDLQGKCISAVVDFLRCQYPEDSGKWVLRTLRRDKGYIHAELGLKQRVCRIPQRKLKVIIDAKSVQTVNDIDSLTLMEAFEHFQAPGKIIITIEEAFEKLVPFMTLKPVYVFDNSNQTYTLCGKLDCEYGVDAATGEVFALENL</sequence>
<protein>
    <submittedName>
        <fullName evidence="1">Uncharacterized protein</fullName>
    </submittedName>
</protein>
<dbReference type="EMBL" id="BKZQ01000017">
    <property type="protein sequence ID" value="GER70243.1"/>
    <property type="molecule type" value="Genomic_DNA"/>
</dbReference>
<keyword evidence="2" id="KW-1185">Reference proteome</keyword>
<comment type="caution">
    <text evidence="1">The sequence shown here is derived from an EMBL/GenBank/DDBJ whole genome shotgun (WGS) entry which is preliminary data.</text>
</comment>
<evidence type="ECO:0000313" key="2">
    <source>
        <dbReference type="Proteomes" id="UP000391919"/>
    </source>
</evidence>
<accession>A0A5J4JDU5</accession>
<dbReference type="Proteomes" id="UP000391919">
    <property type="component" value="Unassembled WGS sequence"/>
</dbReference>
<evidence type="ECO:0000313" key="1">
    <source>
        <dbReference type="EMBL" id="GER70243.1"/>
    </source>
</evidence>
<proteinExistence type="predicted"/>
<name>A0A5J4JDU5_9BACI</name>